<sequence>MTRNGQDEYRVLFRVGNSNSPVLHFREVVEVNKGENMIKWRFFNPISNVWEGNRRTMRVSKRRVAKDNAFSTGKKPVEVWLSFVKDEVVHAWDADKDGAVCAIPEEVVEEALDAVLAAHVRRQT</sequence>
<accession>A0AAE0ESN4</accession>
<gene>
    <name evidence="1" type="ORF">CYMTET_50921</name>
</gene>
<dbReference type="Proteomes" id="UP001190700">
    <property type="component" value="Unassembled WGS sequence"/>
</dbReference>
<proteinExistence type="predicted"/>
<protein>
    <submittedName>
        <fullName evidence="1">Uncharacterized protein</fullName>
    </submittedName>
</protein>
<comment type="caution">
    <text evidence="1">The sequence shown here is derived from an EMBL/GenBank/DDBJ whole genome shotgun (WGS) entry which is preliminary data.</text>
</comment>
<evidence type="ECO:0000313" key="2">
    <source>
        <dbReference type="Proteomes" id="UP001190700"/>
    </source>
</evidence>
<dbReference type="AlphaFoldDB" id="A0AAE0ESN4"/>
<keyword evidence="2" id="KW-1185">Reference proteome</keyword>
<reference evidence="1 2" key="1">
    <citation type="journal article" date="2015" name="Genome Biol. Evol.">
        <title>Comparative Genomics of a Bacterivorous Green Alga Reveals Evolutionary Causalities and Consequences of Phago-Mixotrophic Mode of Nutrition.</title>
        <authorList>
            <person name="Burns J.A."/>
            <person name="Paasch A."/>
            <person name="Narechania A."/>
            <person name="Kim E."/>
        </authorList>
    </citation>
    <scope>NUCLEOTIDE SEQUENCE [LARGE SCALE GENOMIC DNA]</scope>
    <source>
        <strain evidence="1 2">PLY_AMNH</strain>
    </source>
</reference>
<evidence type="ECO:0000313" key="1">
    <source>
        <dbReference type="EMBL" id="KAK3239121.1"/>
    </source>
</evidence>
<name>A0AAE0ESN4_9CHLO</name>
<dbReference type="EMBL" id="LGRX02034021">
    <property type="protein sequence ID" value="KAK3239121.1"/>
    <property type="molecule type" value="Genomic_DNA"/>
</dbReference>
<organism evidence="1 2">
    <name type="scientific">Cymbomonas tetramitiformis</name>
    <dbReference type="NCBI Taxonomy" id="36881"/>
    <lineage>
        <taxon>Eukaryota</taxon>
        <taxon>Viridiplantae</taxon>
        <taxon>Chlorophyta</taxon>
        <taxon>Pyramimonadophyceae</taxon>
        <taxon>Pyramimonadales</taxon>
        <taxon>Pyramimonadaceae</taxon>
        <taxon>Cymbomonas</taxon>
    </lineage>
</organism>